<feature type="compositionally biased region" description="Basic and acidic residues" evidence="2">
    <location>
        <begin position="9"/>
        <end position="43"/>
    </location>
</feature>
<evidence type="ECO:0000256" key="2">
    <source>
        <dbReference type="SAM" id="MobiDB-lite"/>
    </source>
</evidence>
<dbReference type="CDD" id="cd22249">
    <property type="entry name" value="UDM1_RNF168_RNF169-like"/>
    <property type="match status" value="1"/>
</dbReference>
<dbReference type="Proteomes" id="UP001648503">
    <property type="component" value="Unassembled WGS sequence"/>
</dbReference>
<comment type="similarity">
    <text evidence="1">Belongs to the DNAI7 family.</text>
</comment>
<comment type="caution">
    <text evidence="4">The sequence shown here is derived from an EMBL/GenBank/DDBJ whole genome shotgun (WGS) entry which is preliminary data.</text>
</comment>
<gene>
    <name evidence="4" type="ORF">BASA50_009112</name>
</gene>
<dbReference type="Pfam" id="PF15927">
    <property type="entry name" value="Casc1_N"/>
    <property type="match status" value="1"/>
</dbReference>
<sequence length="616" mass="71033">MAPKKKVKKDTSKDRELEELQRKQAEEEQRLVEEKQRRDRELQEQRARERIEELFKTEQSRLDEEIVELAQLVKRKTDEFTIIMENIQKEEEWTRFIECHTLPRPKCERDVHTHLSLWKEERIDVENEPSLTSLFNQLPNADALLNQLETERAFAEDSRDMKNWSRIHGHMLELLEILMLKWDTTSQHILQHADYFAQDPNENFQLSKATENFAFGIWGNLTKNPRYKIIEFMDIKLSASLPKPLALSSVSIRMLYMTGVNCGVPFEVQEGLGHWSFVGGILMFDLSEMPNPPKNVDTWTIRQIASSNGNLKRLEYPFKTALTEVVAENDQTTNDSQMWSMHITFPIPSNVSLDSDSVKIMFWNSELKIWDDEGITDDDIDLEEGIVKCRTSHFAPTAVVQRTYSEFPYLDWMLEPAGHCRAILHIYGKKTAISIEIREGKCMVTQCGSEHVPRPLRNKWFPPSLLLKRLSHFGFNFRGPKSMKGVDIEGWTMKCSAVEETCIFGISQFISAMTFRRSPSNKLVSDSKCVFQFNNSASPTLGDWRSLLFDVNYQVKDKAHSVGFFTSDNNVTDATTFEIDNGNNEMVSDVRVRFLYDGVGSAKNISISNAVALVVL</sequence>
<dbReference type="PRINTS" id="PR02043">
    <property type="entry name" value="CANCERSCCP1"/>
</dbReference>
<dbReference type="InterPro" id="IPR023247">
    <property type="entry name" value="IC97/Dnai7-like"/>
</dbReference>
<organism evidence="4 5">
    <name type="scientific">Batrachochytrium salamandrivorans</name>
    <dbReference type="NCBI Taxonomy" id="1357716"/>
    <lineage>
        <taxon>Eukaryota</taxon>
        <taxon>Fungi</taxon>
        <taxon>Fungi incertae sedis</taxon>
        <taxon>Chytridiomycota</taxon>
        <taxon>Chytridiomycota incertae sedis</taxon>
        <taxon>Chytridiomycetes</taxon>
        <taxon>Rhizophydiales</taxon>
        <taxon>Rhizophydiales incertae sedis</taxon>
        <taxon>Batrachochytrium</taxon>
    </lineage>
</organism>
<feature type="region of interest" description="Disordered" evidence="2">
    <location>
        <begin position="1"/>
        <end position="43"/>
    </location>
</feature>
<protein>
    <recommendedName>
        <fullName evidence="3">IC97/Casc1 N-terminal domain-containing protein</fullName>
    </recommendedName>
</protein>
<proteinExistence type="inferred from homology"/>
<dbReference type="InterPro" id="IPR031826">
    <property type="entry name" value="IC97/Casc1_N"/>
</dbReference>
<reference evidence="4 5" key="1">
    <citation type="submission" date="2021-02" db="EMBL/GenBank/DDBJ databases">
        <title>Variation within the Batrachochytrium salamandrivorans European outbreak.</title>
        <authorList>
            <person name="Kelly M."/>
            <person name="Pasmans F."/>
            <person name="Shea T.P."/>
            <person name="Munoz J.F."/>
            <person name="Carranza S."/>
            <person name="Cuomo C.A."/>
            <person name="Martel A."/>
        </authorList>
    </citation>
    <scope>NUCLEOTIDE SEQUENCE [LARGE SCALE GENOMIC DNA]</scope>
    <source>
        <strain evidence="4 5">AMFP18/2</strain>
    </source>
</reference>
<evidence type="ECO:0000313" key="5">
    <source>
        <dbReference type="Proteomes" id="UP001648503"/>
    </source>
</evidence>
<feature type="domain" description="IC97/Casc1 N-terminal" evidence="3">
    <location>
        <begin position="22"/>
        <end position="226"/>
    </location>
</feature>
<accession>A0ABQ8F2V3</accession>
<evidence type="ECO:0000256" key="1">
    <source>
        <dbReference type="ARBA" id="ARBA00024332"/>
    </source>
</evidence>
<dbReference type="PANTHER" id="PTHR20929:SF11">
    <property type="entry name" value="DYNEIN AXONEMAL INTERMEDIATE CHAIN 7"/>
    <property type="match status" value="1"/>
</dbReference>
<evidence type="ECO:0000313" key="4">
    <source>
        <dbReference type="EMBL" id="KAH6591110.1"/>
    </source>
</evidence>
<dbReference type="EMBL" id="JAFCIX010000418">
    <property type="protein sequence ID" value="KAH6591110.1"/>
    <property type="molecule type" value="Genomic_DNA"/>
</dbReference>
<name>A0ABQ8F2V3_9FUNG</name>
<dbReference type="PANTHER" id="PTHR20929">
    <property type="entry name" value="LUNG ADENOMA SUSCEPTIBILITY 1-RELATED"/>
    <property type="match status" value="1"/>
</dbReference>
<keyword evidence="5" id="KW-1185">Reference proteome</keyword>
<evidence type="ECO:0000259" key="3">
    <source>
        <dbReference type="Pfam" id="PF15927"/>
    </source>
</evidence>